<evidence type="ECO:0000256" key="7">
    <source>
        <dbReference type="SAM" id="Phobius"/>
    </source>
</evidence>
<feature type="transmembrane region" description="Helical" evidence="7">
    <location>
        <begin position="40"/>
        <end position="63"/>
    </location>
</feature>
<dbReference type="PANTHER" id="PTHR23517">
    <property type="entry name" value="RESISTANCE PROTEIN MDTM, PUTATIVE-RELATED-RELATED"/>
    <property type="match status" value="1"/>
</dbReference>
<dbReference type="InterPro" id="IPR036259">
    <property type="entry name" value="MFS_trans_sf"/>
</dbReference>
<evidence type="ECO:0000259" key="8">
    <source>
        <dbReference type="PROSITE" id="PS50850"/>
    </source>
</evidence>
<feature type="transmembrane region" description="Helical" evidence="7">
    <location>
        <begin position="278"/>
        <end position="300"/>
    </location>
</feature>
<dbReference type="RefSeq" id="WP_124346919.1">
    <property type="nucleotide sequence ID" value="NZ_CP027706.1"/>
</dbReference>
<dbReference type="PANTHER" id="PTHR23517:SF3">
    <property type="entry name" value="INTEGRAL MEMBRANE TRANSPORT PROTEIN"/>
    <property type="match status" value="1"/>
</dbReference>
<gene>
    <name evidence="9" type="ORF">KSS89_16510</name>
</gene>
<feature type="domain" description="Major facilitator superfamily (MFS) profile" evidence="8">
    <location>
        <begin position="209"/>
        <end position="406"/>
    </location>
</feature>
<evidence type="ECO:0000313" key="9">
    <source>
        <dbReference type="EMBL" id="QXH37893.1"/>
    </source>
</evidence>
<reference evidence="9" key="1">
    <citation type="submission" date="2021-06" db="EMBL/GenBank/DDBJ databases">
        <title>Updating the genus Pseudomonas: Description of 43 new species and partition of the Pseudomonas putida group.</title>
        <authorList>
            <person name="Girard L."/>
            <person name="Lood C."/>
            <person name="Vandamme P."/>
            <person name="Rokni-Zadeh H."/>
            <person name="van Noort V."/>
            <person name="Hofte M."/>
            <person name="Lavigne R."/>
            <person name="De Mot R."/>
        </authorList>
    </citation>
    <scope>NUCLEOTIDE SEQUENCE</scope>
    <source>
        <strain evidence="9">CMR12a</strain>
    </source>
</reference>
<evidence type="ECO:0000256" key="3">
    <source>
        <dbReference type="ARBA" id="ARBA00022475"/>
    </source>
</evidence>
<proteinExistence type="predicted"/>
<evidence type="ECO:0000256" key="6">
    <source>
        <dbReference type="ARBA" id="ARBA00023136"/>
    </source>
</evidence>
<feature type="transmembrane region" description="Helical" evidence="7">
    <location>
        <begin position="152"/>
        <end position="174"/>
    </location>
</feature>
<dbReference type="InterPro" id="IPR050171">
    <property type="entry name" value="MFS_Transporters"/>
</dbReference>
<feature type="transmembrane region" description="Helical" evidence="7">
    <location>
        <begin position="75"/>
        <end position="100"/>
    </location>
</feature>
<keyword evidence="4 7" id="KW-0812">Transmembrane</keyword>
<evidence type="ECO:0000313" key="10">
    <source>
        <dbReference type="Proteomes" id="UP000693952"/>
    </source>
</evidence>
<keyword evidence="3" id="KW-1003">Cell membrane</keyword>
<accession>A0ABX8MFM7</accession>
<keyword evidence="10" id="KW-1185">Reference proteome</keyword>
<dbReference type="EMBL" id="CP077074">
    <property type="protein sequence ID" value="QXH37893.1"/>
    <property type="molecule type" value="Genomic_DNA"/>
</dbReference>
<name>A0ABX8MFM7_9PSED</name>
<organism evidence="9 10">
    <name type="scientific">Pseudomonas sessilinigenes</name>
    <dbReference type="NCBI Taxonomy" id="658629"/>
    <lineage>
        <taxon>Bacteria</taxon>
        <taxon>Pseudomonadati</taxon>
        <taxon>Pseudomonadota</taxon>
        <taxon>Gammaproteobacteria</taxon>
        <taxon>Pseudomonadales</taxon>
        <taxon>Pseudomonadaceae</taxon>
        <taxon>Pseudomonas</taxon>
    </lineage>
</organism>
<evidence type="ECO:0000256" key="4">
    <source>
        <dbReference type="ARBA" id="ARBA00022692"/>
    </source>
</evidence>
<evidence type="ECO:0000256" key="2">
    <source>
        <dbReference type="ARBA" id="ARBA00022448"/>
    </source>
</evidence>
<protein>
    <submittedName>
        <fullName evidence="9">MFS transporter</fullName>
    </submittedName>
</protein>
<feature type="transmembrane region" description="Helical" evidence="7">
    <location>
        <begin position="241"/>
        <end position="266"/>
    </location>
</feature>
<dbReference type="Proteomes" id="UP000693952">
    <property type="component" value="Chromosome"/>
</dbReference>
<feature type="transmembrane region" description="Helical" evidence="7">
    <location>
        <begin position="306"/>
        <end position="330"/>
    </location>
</feature>
<dbReference type="InterPro" id="IPR020846">
    <property type="entry name" value="MFS_dom"/>
</dbReference>
<feature type="transmembrane region" description="Helical" evidence="7">
    <location>
        <begin position="216"/>
        <end position="235"/>
    </location>
</feature>
<keyword evidence="2" id="KW-0813">Transport</keyword>
<evidence type="ECO:0000256" key="1">
    <source>
        <dbReference type="ARBA" id="ARBA00004651"/>
    </source>
</evidence>
<dbReference type="SUPFAM" id="SSF103473">
    <property type="entry name" value="MFS general substrate transporter"/>
    <property type="match status" value="1"/>
</dbReference>
<dbReference type="PROSITE" id="PS50850">
    <property type="entry name" value="MFS"/>
    <property type="match status" value="1"/>
</dbReference>
<dbReference type="InterPro" id="IPR011701">
    <property type="entry name" value="MFS"/>
</dbReference>
<feature type="transmembrane region" description="Helical" evidence="7">
    <location>
        <begin position="351"/>
        <end position="368"/>
    </location>
</feature>
<dbReference type="Pfam" id="PF07690">
    <property type="entry name" value="MFS_1"/>
    <property type="match status" value="1"/>
</dbReference>
<feature type="transmembrane region" description="Helical" evidence="7">
    <location>
        <begin position="374"/>
        <end position="391"/>
    </location>
</feature>
<sequence>MNNMRALLTINALSSLSLWIDFFLIFLVPIYLWNSQPYEIATLAFSLGSASLFLGPIAGVILDRIHIKTSLLAGISLRFVTTLGFFLAPSFEWFLIMAILKGLSNMLYFPTISISIKQLISADSRTDFFSYSSLLDQITKISTPLLAGVLTLWLPTQSIFLVSAVLLLTTIPFLKHIWSRLEPAPANDKLTIKAVFIDLSEGAKIFRSLDFQLKIGFFYSLLTSLALACYDPHLASLITSLQFPAVVFSLVVSSTAAGAVFAAIGVKIKLIKLNEIKLRTLGLTLFSLAILAACITLYFAPVIHPSYLIIFWFVNGFGYELLMISSNVILQNLCPAAKLGRISASFRSLQMLCIVLGPALGSLLISSFSRASPFILASALMVFATIIAIYFQHFSKRLENTESQTT</sequence>
<keyword evidence="6 7" id="KW-0472">Membrane</keyword>
<comment type="subcellular location">
    <subcellularLocation>
        <location evidence="1">Cell membrane</location>
        <topology evidence="1">Multi-pass membrane protein</topology>
    </subcellularLocation>
</comment>
<evidence type="ECO:0000256" key="5">
    <source>
        <dbReference type="ARBA" id="ARBA00022989"/>
    </source>
</evidence>
<keyword evidence="5 7" id="KW-1133">Transmembrane helix</keyword>
<feature type="transmembrane region" description="Helical" evidence="7">
    <location>
        <begin position="12"/>
        <end position="34"/>
    </location>
</feature>
<dbReference type="Gene3D" id="1.20.1250.20">
    <property type="entry name" value="MFS general substrate transporter like domains"/>
    <property type="match status" value="1"/>
</dbReference>